<dbReference type="PANTHER" id="PTHR43421">
    <property type="entry name" value="METALLOPROTEASE PMBA"/>
    <property type="match status" value="1"/>
</dbReference>
<dbReference type="InterPro" id="IPR047657">
    <property type="entry name" value="PmbA"/>
</dbReference>
<dbReference type="InterPro" id="IPR035068">
    <property type="entry name" value="TldD/PmbA_N"/>
</dbReference>
<dbReference type="HOGENOM" id="CLU_026425_0_0_0"/>
<proteinExistence type="predicted"/>
<evidence type="ECO:0000313" key="4">
    <source>
        <dbReference type="Proteomes" id="UP000001520"/>
    </source>
</evidence>
<name>D3PDB2_DEFDS</name>
<dbReference type="RefSeq" id="WP_013007832.1">
    <property type="nucleotide sequence ID" value="NC_013939.1"/>
</dbReference>
<dbReference type="InterPro" id="IPR045570">
    <property type="entry name" value="Metalloprtase-TldD/E_cen_dom"/>
</dbReference>
<dbReference type="EMBL" id="AP011529">
    <property type="protein sequence ID" value="BAI80585.1"/>
    <property type="molecule type" value="Genomic_DNA"/>
</dbReference>
<dbReference type="GO" id="GO:0005829">
    <property type="term" value="C:cytosol"/>
    <property type="evidence" value="ECO:0007669"/>
    <property type="project" value="TreeGrafter"/>
</dbReference>
<evidence type="ECO:0000259" key="2">
    <source>
        <dbReference type="Pfam" id="PF19290"/>
    </source>
</evidence>
<sequence length="439" mass="49359">MNYLDIIEYGLKLYDDITVLIIENERKKVSVKQGEIEDYNIDKSRDHFIRLLKDGKHYAFRVSEGSFNDIKNMLNEVKDVFVYLPKDNYQLLCSDDKYENQLYLKDNSYEQFSTNLLLNTALEIEANALNYSDFIKKVRFTSFSANLEKRHIIFSNGEVLLEETTSFSGSTYVVAEDGNDSQSGYDFLSTVFYDDFDYNMVGQRAAREAVDLLGSKKLKSGKYYIVFKNSVMAEFLDLIAELVNAENILKNKSFLKNKIGENITSKIINLYDDSKMEGCVGSYYFDDEGVAGGKTEIFKDGLLQGYLHNSYTSKKLNHKNTGNASISGSGKLGISPSNLILTGENIVSFDEIGKFDNVLFVTEVMGMHMADPISGNFSIGINGTYYKNGEKITPFGELVLTGNLADLLYNVIAIFDDARDFGGVITPSVMFDKFTVSGS</sequence>
<evidence type="ECO:0000259" key="1">
    <source>
        <dbReference type="Pfam" id="PF19289"/>
    </source>
</evidence>
<dbReference type="eggNOG" id="COG0312">
    <property type="taxonomic scope" value="Bacteria"/>
</dbReference>
<dbReference type="Pfam" id="PF19290">
    <property type="entry name" value="PmbA_TldD_2nd"/>
    <property type="match status" value="1"/>
</dbReference>
<dbReference type="GO" id="GO:0006508">
    <property type="term" value="P:proteolysis"/>
    <property type="evidence" value="ECO:0007669"/>
    <property type="project" value="InterPro"/>
</dbReference>
<dbReference type="SUPFAM" id="SSF111283">
    <property type="entry name" value="Putative modulator of DNA gyrase, PmbA/TldD"/>
    <property type="match status" value="1"/>
</dbReference>
<dbReference type="Gene3D" id="3.30.2290.10">
    <property type="entry name" value="PmbA/TldD superfamily"/>
    <property type="match status" value="1"/>
</dbReference>
<dbReference type="STRING" id="639282.DEFDS_1116"/>
<keyword evidence="4" id="KW-1185">Reference proteome</keyword>
<dbReference type="Pfam" id="PF19289">
    <property type="entry name" value="PmbA_TldD_3rd"/>
    <property type="match status" value="1"/>
</dbReference>
<gene>
    <name evidence="3" type="ordered locus">DEFDS_1116</name>
</gene>
<accession>D3PDB2</accession>
<dbReference type="Proteomes" id="UP000001520">
    <property type="component" value="Chromosome"/>
</dbReference>
<feature type="domain" description="Metalloprotease TldD/E central" evidence="2">
    <location>
        <begin position="113"/>
        <end position="213"/>
    </location>
</feature>
<dbReference type="OrthoDB" id="9803618at2"/>
<protein>
    <submittedName>
        <fullName evidence="3">Uncharacterized protein</fullName>
    </submittedName>
</protein>
<dbReference type="AlphaFoldDB" id="D3PDB2"/>
<dbReference type="InterPro" id="IPR036059">
    <property type="entry name" value="TldD/PmbA_sf"/>
</dbReference>
<reference evidence="3 4" key="1">
    <citation type="journal article" date="2010" name="DNA Res.">
        <title>Bacterial lifestyle in a deep-sea hydrothermal vent chimney revealed by the genome sequence of the thermophilic bacterium Deferribacter desulfuricans SSM1.</title>
        <authorList>
            <person name="Takaki Y."/>
            <person name="Shimamura S."/>
            <person name="Nakagawa S."/>
            <person name="Fukuhara Y."/>
            <person name="Horikawa H."/>
            <person name="Ankai A."/>
            <person name="Harada T."/>
            <person name="Hosoyama A."/>
            <person name="Oguchi A."/>
            <person name="Fukui S."/>
            <person name="Fujita N."/>
            <person name="Takami H."/>
            <person name="Takai K."/>
        </authorList>
    </citation>
    <scope>NUCLEOTIDE SEQUENCE [LARGE SCALE GENOMIC DNA]</scope>
    <source>
        <strain evidence="4">DSM 14783 / JCM 11476 / NBRC 101012 / SSM1</strain>
    </source>
</reference>
<dbReference type="KEGG" id="ddf:DEFDS_1116"/>
<dbReference type="PANTHER" id="PTHR43421:SF1">
    <property type="entry name" value="METALLOPROTEASE PMBA"/>
    <property type="match status" value="1"/>
</dbReference>
<evidence type="ECO:0000313" key="3">
    <source>
        <dbReference type="EMBL" id="BAI80585.1"/>
    </source>
</evidence>
<organism evidence="3 4">
    <name type="scientific">Deferribacter desulfuricans (strain DSM 14783 / JCM 11476 / NBRC 101012 / SSM1)</name>
    <dbReference type="NCBI Taxonomy" id="639282"/>
    <lineage>
        <taxon>Bacteria</taxon>
        <taxon>Pseudomonadati</taxon>
        <taxon>Deferribacterota</taxon>
        <taxon>Deferribacteres</taxon>
        <taxon>Deferribacterales</taxon>
        <taxon>Deferribacteraceae</taxon>
        <taxon>Deferribacter</taxon>
    </lineage>
</organism>
<dbReference type="InterPro" id="IPR045569">
    <property type="entry name" value="Metalloprtase-TldD/E_C"/>
</dbReference>
<feature type="domain" description="Metalloprotease TldD/E C-terminal" evidence="1">
    <location>
        <begin position="220"/>
        <end position="438"/>
    </location>
</feature>
<dbReference type="GO" id="GO:0008237">
    <property type="term" value="F:metallopeptidase activity"/>
    <property type="evidence" value="ECO:0007669"/>
    <property type="project" value="InterPro"/>
</dbReference>